<sequence length="170" mass="18320">MPNSPPWRSGDLLGLYLTQIGNLAFASCSGRPLVGEQSFLQISELQREAPDLSSGAVGSRGVSRDSGYSPTAVARSTCTRIPNYNCLVPRAPRQTNKQTDKRSVRSPRNPKNAVRVASPFNTPARSPSGPAPARLRNGPVATLSAYDIVTNENISPLVHLPDLRNILFVL</sequence>
<evidence type="ECO:0000256" key="1">
    <source>
        <dbReference type="SAM" id="MobiDB-lite"/>
    </source>
</evidence>
<proteinExistence type="predicted"/>
<protein>
    <submittedName>
        <fullName evidence="2">Uncharacterized protein</fullName>
    </submittedName>
</protein>
<feature type="region of interest" description="Disordered" evidence="1">
    <location>
        <begin position="88"/>
        <end position="137"/>
    </location>
</feature>
<evidence type="ECO:0000313" key="2">
    <source>
        <dbReference type="EMBL" id="GBP63934.1"/>
    </source>
</evidence>
<organism evidence="2 3">
    <name type="scientific">Eumeta variegata</name>
    <name type="common">Bagworm moth</name>
    <name type="synonym">Eumeta japonica</name>
    <dbReference type="NCBI Taxonomy" id="151549"/>
    <lineage>
        <taxon>Eukaryota</taxon>
        <taxon>Metazoa</taxon>
        <taxon>Ecdysozoa</taxon>
        <taxon>Arthropoda</taxon>
        <taxon>Hexapoda</taxon>
        <taxon>Insecta</taxon>
        <taxon>Pterygota</taxon>
        <taxon>Neoptera</taxon>
        <taxon>Endopterygota</taxon>
        <taxon>Lepidoptera</taxon>
        <taxon>Glossata</taxon>
        <taxon>Ditrysia</taxon>
        <taxon>Tineoidea</taxon>
        <taxon>Psychidae</taxon>
        <taxon>Oiketicinae</taxon>
        <taxon>Eumeta</taxon>
    </lineage>
</organism>
<comment type="caution">
    <text evidence="2">The sequence shown here is derived from an EMBL/GenBank/DDBJ whole genome shotgun (WGS) entry which is preliminary data.</text>
</comment>
<dbReference type="EMBL" id="BGZK01000883">
    <property type="protein sequence ID" value="GBP63934.1"/>
    <property type="molecule type" value="Genomic_DNA"/>
</dbReference>
<evidence type="ECO:0000313" key="3">
    <source>
        <dbReference type="Proteomes" id="UP000299102"/>
    </source>
</evidence>
<keyword evidence="3" id="KW-1185">Reference proteome</keyword>
<dbReference type="AlphaFoldDB" id="A0A4C1XN14"/>
<gene>
    <name evidence="2" type="ORF">EVAR_40185_1</name>
</gene>
<reference evidence="2 3" key="1">
    <citation type="journal article" date="2019" name="Commun. Biol.">
        <title>The bagworm genome reveals a unique fibroin gene that provides high tensile strength.</title>
        <authorList>
            <person name="Kono N."/>
            <person name="Nakamura H."/>
            <person name="Ohtoshi R."/>
            <person name="Tomita M."/>
            <person name="Numata K."/>
            <person name="Arakawa K."/>
        </authorList>
    </citation>
    <scope>NUCLEOTIDE SEQUENCE [LARGE SCALE GENOMIC DNA]</scope>
</reference>
<feature type="region of interest" description="Disordered" evidence="1">
    <location>
        <begin position="50"/>
        <end position="74"/>
    </location>
</feature>
<accession>A0A4C1XN14</accession>
<name>A0A4C1XN14_EUMVA</name>
<feature type="compositionally biased region" description="Low complexity" evidence="1">
    <location>
        <begin position="53"/>
        <end position="69"/>
    </location>
</feature>
<feature type="compositionally biased region" description="Low complexity" evidence="1">
    <location>
        <begin position="123"/>
        <end position="134"/>
    </location>
</feature>
<dbReference type="Proteomes" id="UP000299102">
    <property type="component" value="Unassembled WGS sequence"/>
</dbReference>